<dbReference type="InterPro" id="IPR013785">
    <property type="entry name" value="Aldolase_TIM"/>
</dbReference>
<accession>B2IBA8</accession>
<keyword evidence="11" id="KW-1185">Reference proteome</keyword>
<keyword evidence="5" id="KW-0210">Decarboxylase</keyword>
<dbReference type="EMBL" id="CP001016">
    <property type="protein sequence ID" value="ACB95192.1"/>
    <property type="molecule type" value="Genomic_DNA"/>
</dbReference>
<dbReference type="GO" id="GO:0000162">
    <property type="term" value="P:L-tryptophan biosynthetic process"/>
    <property type="evidence" value="ECO:0007669"/>
    <property type="project" value="UniProtKB-UniPathway"/>
</dbReference>
<sequence>MTEADGTSIGPRLKPLLAQRQDDVEKAKAKRSIGSLTGAIGEAQMTRGFLAALYEYYAKHGKPGVIADIRGSSPVSKSTRSRLDVMEMAEDYRDAGAACVSASPDRRFFRGSIADLATAKASNLPILANDIVVDLYQVYEARYAGADASLLIASILGKQLQEFVARAQSIAIDPLVEVRNEAELEIALDAGASLIAVNNRDLETLEVDPTVCERLLPKIPHDRVFAIASGGIRTPEDIEKMASLGAKAVRVASVLLEAKDPYLALHQLLGTTPPDDDAAG</sequence>
<keyword evidence="4" id="KW-0028">Amino-acid biosynthesis</keyword>
<evidence type="ECO:0000256" key="4">
    <source>
        <dbReference type="ARBA" id="ARBA00022605"/>
    </source>
</evidence>
<dbReference type="KEGG" id="bid:Bind_1560"/>
<dbReference type="UniPathway" id="UPA00035">
    <property type="reaction ID" value="UER00043"/>
</dbReference>
<evidence type="ECO:0000313" key="11">
    <source>
        <dbReference type="Proteomes" id="UP000001695"/>
    </source>
</evidence>
<organism evidence="10 11">
    <name type="scientific">Beijerinckia indica subsp. indica (strain ATCC 9039 / DSM 1715 / NCIMB 8712)</name>
    <dbReference type="NCBI Taxonomy" id="395963"/>
    <lineage>
        <taxon>Bacteria</taxon>
        <taxon>Pseudomonadati</taxon>
        <taxon>Pseudomonadota</taxon>
        <taxon>Alphaproteobacteria</taxon>
        <taxon>Hyphomicrobiales</taxon>
        <taxon>Beijerinckiaceae</taxon>
        <taxon>Beijerinckia</taxon>
    </lineage>
</organism>
<dbReference type="Proteomes" id="UP000001695">
    <property type="component" value="Chromosome"/>
</dbReference>
<dbReference type="Pfam" id="PF00218">
    <property type="entry name" value="IGPS"/>
    <property type="match status" value="1"/>
</dbReference>
<dbReference type="eggNOG" id="COG0134">
    <property type="taxonomic scope" value="Bacteria"/>
</dbReference>
<evidence type="ECO:0000256" key="1">
    <source>
        <dbReference type="ARBA" id="ARBA00001633"/>
    </source>
</evidence>
<comment type="catalytic activity">
    <reaction evidence="1">
        <text>1-(2-carboxyphenylamino)-1-deoxy-D-ribulose 5-phosphate + H(+) = (1S,2R)-1-C-(indol-3-yl)glycerol 3-phosphate + CO2 + H2O</text>
        <dbReference type="Rhea" id="RHEA:23476"/>
        <dbReference type="ChEBI" id="CHEBI:15377"/>
        <dbReference type="ChEBI" id="CHEBI:15378"/>
        <dbReference type="ChEBI" id="CHEBI:16526"/>
        <dbReference type="ChEBI" id="CHEBI:58613"/>
        <dbReference type="ChEBI" id="CHEBI:58866"/>
        <dbReference type="EC" id="4.1.1.48"/>
    </reaction>
</comment>
<dbReference type="InterPro" id="IPR011060">
    <property type="entry name" value="RibuloseP-bd_barrel"/>
</dbReference>
<keyword evidence="6" id="KW-0822">Tryptophan biosynthesis</keyword>
<reference evidence="11" key="1">
    <citation type="submission" date="2008-03" db="EMBL/GenBank/DDBJ databases">
        <title>Complete sequence of chromosome of Beijerinckia indica subsp. indica ATCC 9039.</title>
        <authorList>
            <consortium name="US DOE Joint Genome Institute"/>
            <person name="Copeland A."/>
            <person name="Lucas S."/>
            <person name="Lapidus A."/>
            <person name="Glavina del Rio T."/>
            <person name="Dalin E."/>
            <person name="Tice H."/>
            <person name="Bruce D."/>
            <person name="Goodwin L."/>
            <person name="Pitluck S."/>
            <person name="LaButti K."/>
            <person name="Schmutz J."/>
            <person name="Larimer F."/>
            <person name="Land M."/>
            <person name="Hauser L."/>
            <person name="Kyrpides N."/>
            <person name="Mikhailova N."/>
            <person name="Dunfield P.F."/>
            <person name="Dedysh S.N."/>
            <person name="Liesack W."/>
            <person name="Saw J.H."/>
            <person name="Alam M."/>
            <person name="Chen Y."/>
            <person name="Murrell J.C."/>
            <person name="Richardson P."/>
        </authorList>
    </citation>
    <scope>NUCLEOTIDE SEQUENCE [LARGE SCALE GENOMIC DNA]</scope>
    <source>
        <strain evidence="11">ATCC 9039 / DSM 1715 / NCIMB 8712</strain>
    </source>
</reference>
<keyword evidence="8 10" id="KW-0456">Lyase</keyword>
<evidence type="ECO:0000256" key="8">
    <source>
        <dbReference type="ARBA" id="ARBA00023239"/>
    </source>
</evidence>
<evidence type="ECO:0000256" key="7">
    <source>
        <dbReference type="ARBA" id="ARBA00023141"/>
    </source>
</evidence>
<evidence type="ECO:0000256" key="2">
    <source>
        <dbReference type="ARBA" id="ARBA00004696"/>
    </source>
</evidence>
<dbReference type="GO" id="GO:0004425">
    <property type="term" value="F:indole-3-glycerol-phosphate synthase activity"/>
    <property type="evidence" value="ECO:0007669"/>
    <property type="project" value="UniProtKB-EC"/>
</dbReference>
<dbReference type="GO" id="GO:0004640">
    <property type="term" value="F:phosphoribosylanthranilate isomerase activity"/>
    <property type="evidence" value="ECO:0007669"/>
    <property type="project" value="TreeGrafter"/>
</dbReference>
<proteinExistence type="predicted"/>
<protein>
    <recommendedName>
        <fullName evidence="3">indole-3-glycerol-phosphate synthase</fullName>
        <ecNumber evidence="3">4.1.1.48</ecNumber>
    </recommendedName>
</protein>
<dbReference type="HOGENOM" id="CLU_034247_2_0_5"/>
<dbReference type="OrthoDB" id="9804217at2"/>
<evidence type="ECO:0000259" key="9">
    <source>
        <dbReference type="Pfam" id="PF00218"/>
    </source>
</evidence>
<dbReference type="EC" id="4.1.1.48" evidence="3"/>
<dbReference type="STRING" id="395963.Bind_1560"/>
<reference evidence="10 11" key="2">
    <citation type="journal article" date="2010" name="J. Bacteriol.">
        <title>Complete genome sequence of Beijerinckia indica subsp. indica.</title>
        <authorList>
            <person name="Tamas I."/>
            <person name="Dedysh S.N."/>
            <person name="Liesack W."/>
            <person name="Stott M.B."/>
            <person name="Alam M."/>
            <person name="Murrell J.C."/>
            <person name="Dunfield P.F."/>
        </authorList>
    </citation>
    <scope>NUCLEOTIDE SEQUENCE [LARGE SCALE GENOMIC DNA]</scope>
    <source>
        <strain evidence="11">ATCC 9039 / DSM 1715 / NCIMB 8712</strain>
    </source>
</reference>
<dbReference type="PANTHER" id="PTHR22854:SF2">
    <property type="entry name" value="INDOLE-3-GLYCEROL-PHOSPHATE SYNTHASE"/>
    <property type="match status" value="1"/>
</dbReference>
<evidence type="ECO:0000256" key="5">
    <source>
        <dbReference type="ARBA" id="ARBA00022793"/>
    </source>
</evidence>
<dbReference type="SUPFAM" id="SSF51366">
    <property type="entry name" value="Ribulose-phoshate binding barrel"/>
    <property type="match status" value="1"/>
</dbReference>
<gene>
    <name evidence="10" type="ordered locus">Bind_1560</name>
</gene>
<dbReference type="AlphaFoldDB" id="B2IBA8"/>
<dbReference type="RefSeq" id="WP_012384549.1">
    <property type="nucleotide sequence ID" value="NC_010581.1"/>
</dbReference>
<evidence type="ECO:0000256" key="6">
    <source>
        <dbReference type="ARBA" id="ARBA00022822"/>
    </source>
</evidence>
<dbReference type="CDD" id="cd00331">
    <property type="entry name" value="IGPS"/>
    <property type="match status" value="1"/>
</dbReference>
<evidence type="ECO:0000313" key="10">
    <source>
        <dbReference type="EMBL" id="ACB95192.1"/>
    </source>
</evidence>
<keyword evidence="7" id="KW-0057">Aromatic amino acid biosynthesis</keyword>
<evidence type="ECO:0000256" key="3">
    <source>
        <dbReference type="ARBA" id="ARBA00012362"/>
    </source>
</evidence>
<dbReference type="Gene3D" id="3.20.20.70">
    <property type="entry name" value="Aldolase class I"/>
    <property type="match status" value="1"/>
</dbReference>
<dbReference type="PANTHER" id="PTHR22854">
    <property type="entry name" value="TRYPTOPHAN BIOSYNTHESIS PROTEIN"/>
    <property type="match status" value="1"/>
</dbReference>
<feature type="domain" description="Indole-3-glycerol phosphate synthase" evidence="9">
    <location>
        <begin position="15"/>
        <end position="268"/>
    </location>
</feature>
<dbReference type="InterPro" id="IPR013798">
    <property type="entry name" value="Indole-3-glycerol_P_synth_dom"/>
</dbReference>
<dbReference type="InterPro" id="IPR045186">
    <property type="entry name" value="Indole-3-glycerol_P_synth"/>
</dbReference>
<comment type="pathway">
    <text evidence="2">Amino-acid biosynthesis; L-tryptophan biosynthesis; L-tryptophan from chorismate: step 4/5.</text>
</comment>
<name>B2IBA8_BEII9</name>